<proteinExistence type="predicted"/>
<sequence length="87" mass="8946">MNLDVSMGIVGLLISLIYVAVTVLGLGILVVGLIVLIKVNRLLTVRLRETTAVPVADEPPVTGPAASPGTDSGMPAERSMKAGDHLA</sequence>
<accession>A0A165DCH6</accession>
<keyword evidence="2" id="KW-0472">Membrane</keyword>
<evidence type="ECO:0000313" key="5">
    <source>
        <dbReference type="Proteomes" id="UP000076612"/>
    </source>
</evidence>
<keyword evidence="2" id="KW-1133">Transmembrane helix</keyword>
<reference evidence="5" key="1">
    <citation type="submission" date="2016-01" db="EMBL/GenBank/DDBJ databases">
        <title>Draft genome of Chromobacterium sp. F49.</title>
        <authorList>
            <person name="Hong K.W."/>
        </authorList>
    </citation>
    <scope>NUCLEOTIDE SEQUENCE [LARGE SCALE GENOMIC DNA]</scope>
    <source>
        <strain evidence="5">M40</strain>
    </source>
</reference>
<protein>
    <submittedName>
        <fullName evidence="3">Uncharacterized protein</fullName>
    </submittedName>
</protein>
<dbReference type="STRING" id="33889.AVW13_02435"/>
<dbReference type="EMBL" id="CAACXN010000015">
    <property type="protein sequence ID" value="VEW13732.1"/>
    <property type="molecule type" value="Genomic_DNA"/>
</dbReference>
<dbReference type="Proteomes" id="UP000386281">
    <property type="component" value="Unassembled WGS sequence"/>
</dbReference>
<evidence type="ECO:0000256" key="1">
    <source>
        <dbReference type="SAM" id="MobiDB-lite"/>
    </source>
</evidence>
<evidence type="ECO:0000256" key="2">
    <source>
        <dbReference type="SAM" id="Phobius"/>
    </source>
</evidence>
<feature type="transmembrane region" description="Helical" evidence="2">
    <location>
        <begin position="12"/>
        <end position="37"/>
    </location>
</feature>
<feature type="region of interest" description="Disordered" evidence="1">
    <location>
        <begin position="56"/>
        <end position="87"/>
    </location>
</feature>
<reference evidence="3" key="2">
    <citation type="submission" date="2016-01" db="EMBL/GenBank/DDBJ databases">
        <authorList>
            <person name="Hong K.W."/>
        </authorList>
    </citation>
    <scope>NUCLEOTIDE SEQUENCE</scope>
    <source>
        <strain evidence="3">M40</strain>
    </source>
</reference>
<dbReference type="RefSeq" id="WP_009380456.1">
    <property type="nucleotide sequence ID" value="NZ_CAACXN010000015.1"/>
</dbReference>
<gene>
    <name evidence="3" type="ORF">AVW13_02435</name>
    <name evidence="4" type="ORF">NCTC12391_01940</name>
</gene>
<name>A0A165DCH6_9MICO</name>
<organism evidence="3 5">
    <name type="scientific">Brevibacterium casei</name>
    <dbReference type="NCBI Taxonomy" id="33889"/>
    <lineage>
        <taxon>Bacteria</taxon>
        <taxon>Bacillati</taxon>
        <taxon>Actinomycetota</taxon>
        <taxon>Actinomycetes</taxon>
        <taxon>Micrococcales</taxon>
        <taxon>Brevibacteriaceae</taxon>
        <taxon>Brevibacterium</taxon>
    </lineage>
</organism>
<dbReference type="Proteomes" id="UP000076612">
    <property type="component" value="Unassembled WGS sequence"/>
</dbReference>
<keyword evidence="2" id="KW-0812">Transmembrane</keyword>
<evidence type="ECO:0000313" key="3">
    <source>
        <dbReference type="EMBL" id="KZE13297.1"/>
    </source>
</evidence>
<evidence type="ECO:0000313" key="4">
    <source>
        <dbReference type="EMBL" id="VEW13732.1"/>
    </source>
</evidence>
<dbReference type="EMBL" id="LQQR01000045">
    <property type="protein sequence ID" value="KZE13297.1"/>
    <property type="molecule type" value="Genomic_DNA"/>
</dbReference>
<feature type="compositionally biased region" description="Basic and acidic residues" evidence="1">
    <location>
        <begin position="78"/>
        <end position="87"/>
    </location>
</feature>
<dbReference type="AlphaFoldDB" id="A0A165DCH6"/>
<evidence type="ECO:0000313" key="6">
    <source>
        <dbReference type="Proteomes" id="UP000386281"/>
    </source>
</evidence>
<reference evidence="4 6" key="3">
    <citation type="submission" date="2019-02" db="EMBL/GenBank/DDBJ databases">
        <authorList>
            <consortium name="Pathogen Informatics"/>
        </authorList>
    </citation>
    <scope>NUCLEOTIDE SEQUENCE [LARGE SCALE GENOMIC DNA]</scope>
    <source>
        <strain evidence="4 6">3012STDY7078520</strain>
    </source>
</reference>